<evidence type="ECO:0000256" key="9">
    <source>
        <dbReference type="ARBA" id="ARBA00022777"/>
    </source>
</evidence>
<dbReference type="PROSITE" id="PS00107">
    <property type="entry name" value="PROTEIN_KINASE_ATP"/>
    <property type="match status" value="1"/>
</dbReference>
<name>A0A8J2J3I8_FUSEQ</name>
<keyword evidence="6" id="KW-0723">Serine/threonine-protein kinase</keyword>
<comment type="catalytic activity">
    <reaction evidence="14">
        <text>L-seryl-[protein] + ATP = O-phospho-L-seryl-[protein] + ADP + H(+)</text>
        <dbReference type="Rhea" id="RHEA:17989"/>
        <dbReference type="Rhea" id="RHEA-COMP:9863"/>
        <dbReference type="Rhea" id="RHEA-COMP:11604"/>
        <dbReference type="ChEBI" id="CHEBI:15378"/>
        <dbReference type="ChEBI" id="CHEBI:29999"/>
        <dbReference type="ChEBI" id="CHEBI:30616"/>
        <dbReference type="ChEBI" id="CHEBI:83421"/>
        <dbReference type="ChEBI" id="CHEBI:456216"/>
        <dbReference type="EC" id="2.7.11.1"/>
    </reaction>
</comment>
<reference evidence="17" key="1">
    <citation type="submission" date="2021-05" db="EMBL/GenBank/DDBJ databases">
        <authorList>
            <person name="Khan N."/>
        </authorList>
    </citation>
    <scope>NUCLEOTIDE SEQUENCE</scope>
</reference>
<dbReference type="InterPro" id="IPR045216">
    <property type="entry name" value="CK2_alpha"/>
</dbReference>
<comment type="catalytic activity">
    <reaction evidence="13">
        <text>L-threonyl-[protein] + ATP = O-phospho-L-threonyl-[protein] + ADP + H(+)</text>
        <dbReference type="Rhea" id="RHEA:46608"/>
        <dbReference type="Rhea" id="RHEA-COMP:11060"/>
        <dbReference type="Rhea" id="RHEA-COMP:11605"/>
        <dbReference type="ChEBI" id="CHEBI:15378"/>
        <dbReference type="ChEBI" id="CHEBI:30013"/>
        <dbReference type="ChEBI" id="CHEBI:30616"/>
        <dbReference type="ChEBI" id="CHEBI:61977"/>
        <dbReference type="ChEBI" id="CHEBI:456216"/>
        <dbReference type="EC" id="2.7.11.1"/>
    </reaction>
</comment>
<evidence type="ECO:0000256" key="12">
    <source>
        <dbReference type="ARBA" id="ARBA00033194"/>
    </source>
</evidence>
<evidence type="ECO:0000256" key="11">
    <source>
        <dbReference type="ARBA" id="ARBA00030980"/>
    </source>
</evidence>
<comment type="function">
    <text evidence="1">Component of the EKC/KEOPS complex that is required for the formation of a threonylcarbamoyl group on adenosine at position 37 (t(6)A37) in tRNAs that read codons beginning with adenine. The complex is probably involved in the transfer of the threonylcarbamoyl moiety of threonylcarbamoyl-AMP (TC-AMP) to the N6 group of A37. BUD32 has ATPase activity in the context of the EKC/KEOPS complex and likely plays a supporting role to the catalytic subunit KAE1. The EKC/KEOPS complex also promotes both telomere uncapping and telomere elongation. The complex is required for efficient recruitment of transcriptional coactivators.</text>
</comment>
<protein>
    <recommendedName>
        <fullName evidence="5">EKC/KEOPS complex subunit BUD32</fullName>
        <ecNumber evidence="3">2.7.11.1</ecNumber>
    </recommendedName>
    <alternativeName>
        <fullName evidence="11 12">Atypical Serine/threonine protein kinase BUD32</fullName>
    </alternativeName>
    <alternativeName>
        <fullName evidence="4">EKC/KEOPS complex subunit bud32</fullName>
    </alternativeName>
</protein>
<evidence type="ECO:0000256" key="3">
    <source>
        <dbReference type="ARBA" id="ARBA00012513"/>
    </source>
</evidence>
<dbReference type="PANTHER" id="PTHR24054:SF0">
    <property type="entry name" value="CASEIN KINASE II SUBUNIT ALPHA"/>
    <property type="match status" value="1"/>
</dbReference>
<dbReference type="GO" id="GO:0005634">
    <property type="term" value="C:nucleus"/>
    <property type="evidence" value="ECO:0007669"/>
    <property type="project" value="TreeGrafter"/>
</dbReference>
<evidence type="ECO:0000256" key="13">
    <source>
        <dbReference type="ARBA" id="ARBA00047899"/>
    </source>
</evidence>
<evidence type="ECO:0000256" key="2">
    <source>
        <dbReference type="ARBA" id="ARBA00011534"/>
    </source>
</evidence>
<evidence type="ECO:0000256" key="7">
    <source>
        <dbReference type="ARBA" id="ARBA00022679"/>
    </source>
</evidence>
<dbReference type="InterPro" id="IPR000719">
    <property type="entry name" value="Prot_kinase_dom"/>
</dbReference>
<dbReference type="PROSITE" id="PS00109">
    <property type="entry name" value="PROTEIN_KINASE_TYR"/>
    <property type="match status" value="1"/>
</dbReference>
<dbReference type="PANTHER" id="PTHR24054">
    <property type="entry name" value="CASEIN KINASE II SUBUNIT ALPHA"/>
    <property type="match status" value="1"/>
</dbReference>
<dbReference type="GO" id="GO:0005524">
    <property type="term" value="F:ATP binding"/>
    <property type="evidence" value="ECO:0007669"/>
    <property type="project" value="UniProtKB-UniRule"/>
</dbReference>
<dbReference type="InterPro" id="IPR020635">
    <property type="entry name" value="Tyr_kinase_cat_dom"/>
</dbReference>
<evidence type="ECO:0000256" key="4">
    <source>
        <dbReference type="ARBA" id="ARBA00013948"/>
    </source>
</evidence>
<dbReference type="EC" id="2.7.11.1" evidence="3"/>
<evidence type="ECO:0000256" key="10">
    <source>
        <dbReference type="ARBA" id="ARBA00022840"/>
    </source>
</evidence>
<dbReference type="GO" id="GO:0005956">
    <property type="term" value="C:protein kinase CK2 complex"/>
    <property type="evidence" value="ECO:0007669"/>
    <property type="project" value="TreeGrafter"/>
</dbReference>
<comment type="subunit">
    <text evidence="2">Component of the EKC/KEOPS complex composed of at least BUD32, CGI121, GON7, KAE1 and PCC1; the whole complex dimerizes.</text>
</comment>
<dbReference type="Pfam" id="PF00069">
    <property type="entry name" value="Pkinase"/>
    <property type="match status" value="1"/>
</dbReference>
<feature type="binding site" evidence="15">
    <location>
        <position position="46"/>
    </location>
    <ligand>
        <name>ATP</name>
        <dbReference type="ChEBI" id="CHEBI:30616"/>
    </ligand>
</feature>
<keyword evidence="8 15" id="KW-0547">Nucleotide-binding</keyword>
<keyword evidence="7" id="KW-0808">Transferase</keyword>
<dbReference type="GO" id="GO:0004674">
    <property type="term" value="F:protein serine/threonine kinase activity"/>
    <property type="evidence" value="ECO:0007669"/>
    <property type="project" value="UniProtKB-KW"/>
</dbReference>
<dbReference type="EMBL" id="CAJSTJ010000195">
    <property type="protein sequence ID" value="CAG7566162.1"/>
    <property type="molecule type" value="Genomic_DNA"/>
</dbReference>
<evidence type="ECO:0000256" key="15">
    <source>
        <dbReference type="PROSITE-ProRule" id="PRU10141"/>
    </source>
</evidence>
<evidence type="ECO:0000256" key="1">
    <source>
        <dbReference type="ARBA" id="ARBA00003747"/>
    </source>
</evidence>
<evidence type="ECO:0000313" key="17">
    <source>
        <dbReference type="EMBL" id="CAG7566162.1"/>
    </source>
</evidence>
<evidence type="ECO:0000313" key="18">
    <source>
        <dbReference type="Proteomes" id="UP000693738"/>
    </source>
</evidence>
<dbReference type="SMART" id="SM00219">
    <property type="entry name" value="TyrKc"/>
    <property type="match status" value="1"/>
</dbReference>
<keyword evidence="10 15" id="KW-0067">ATP-binding</keyword>
<dbReference type="FunFam" id="1.10.510.10:FF:000059">
    <property type="entry name" value="Casein kinase II subunit alpha"/>
    <property type="match status" value="1"/>
</dbReference>
<dbReference type="GO" id="GO:0004713">
    <property type="term" value="F:protein tyrosine kinase activity"/>
    <property type="evidence" value="ECO:0007669"/>
    <property type="project" value="InterPro"/>
</dbReference>
<dbReference type="InterPro" id="IPR008266">
    <property type="entry name" value="Tyr_kinase_AS"/>
</dbReference>
<dbReference type="GO" id="GO:0005829">
    <property type="term" value="C:cytosol"/>
    <property type="evidence" value="ECO:0007669"/>
    <property type="project" value="TreeGrafter"/>
</dbReference>
<dbReference type="PROSITE" id="PS50011">
    <property type="entry name" value="PROTEIN_KINASE_DOM"/>
    <property type="match status" value="1"/>
</dbReference>
<gene>
    <name evidence="17" type="ORF">FEQUK3_LOCUS11876</name>
</gene>
<comment type="caution">
    <text evidence="17">The sequence shown here is derived from an EMBL/GenBank/DDBJ whole genome shotgun (WGS) entry which is preliminary data.</text>
</comment>
<proteinExistence type="predicted"/>
<feature type="domain" description="Protein kinase" evidence="16">
    <location>
        <begin position="18"/>
        <end position="301"/>
    </location>
</feature>
<evidence type="ECO:0000256" key="14">
    <source>
        <dbReference type="ARBA" id="ARBA00048679"/>
    </source>
</evidence>
<evidence type="ECO:0000256" key="5">
    <source>
        <dbReference type="ARBA" id="ARBA00019973"/>
    </source>
</evidence>
<organism evidence="17 18">
    <name type="scientific">Fusarium equiseti</name>
    <name type="common">Fusarium scirpi</name>
    <dbReference type="NCBI Taxonomy" id="61235"/>
    <lineage>
        <taxon>Eukaryota</taxon>
        <taxon>Fungi</taxon>
        <taxon>Dikarya</taxon>
        <taxon>Ascomycota</taxon>
        <taxon>Pezizomycotina</taxon>
        <taxon>Sordariomycetes</taxon>
        <taxon>Hypocreomycetidae</taxon>
        <taxon>Hypocreales</taxon>
        <taxon>Nectriaceae</taxon>
        <taxon>Fusarium</taxon>
        <taxon>Fusarium incarnatum-equiseti species complex</taxon>
    </lineage>
</organism>
<dbReference type="GO" id="GO:0051726">
    <property type="term" value="P:regulation of cell cycle"/>
    <property type="evidence" value="ECO:0007669"/>
    <property type="project" value="TreeGrafter"/>
</dbReference>
<dbReference type="InterPro" id="IPR017441">
    <property type="entry name" value="Protein_kinase_ATP_BS"/>
</dbReference>
<evidence type="ECO:0000256" key="6">
    <source>
        <dbReference type="ARBA" id="ARBA00022527"/>
    </source>
</evidence>
<evidence type="ECO:0000259" key="16">
    <source>
        <dbReference type="PROSITE" id="PS50011"/>
    </source>
</evidence>
<dbReference type="Proteomes" id="UP000693738">
    <property type="component" value="Unassembled WGS sequence"/>
</dbReference>
<sequence length="301" mass="34988">MAPIRPTADPGFHQFYDLTSSPRIGRGRHAIVVECRNPSGQVYAMKLFKEDSRDRITREIEVLQLLRSGPNMIQMVDAVQGEEGANIGIVLEYVDNTDFRTLYPRFTEFDIRYYAREILKALEFAHDQGIMHRDVRPHNVVIDHQHRKLRVIGWSSAEFYQPGREYDCCVGVNKPPEVLLDYEKYDCSVDMWGLGNMLAGMIFRKEPFFHGISLTDQLIKIAKVLGSDRIYEFVEQYEITMYLEDREALGHWDGEPWENFKNEGNQHLATMEAISFVDRLLRVDPAVRASLVLRSYTDKEF</sequence>
<accession>A0A8J2J3I8</accession>
<evidence type="ECO:0000256" key="8">
    <source>
        <dbReference type="ARBA" id="ARBA00022741"/>
    </source>
</evidence>
<keyword evidence="9" id="KW-0418">Kinase</keyword>
<dbReference type="AlphaFoldDB" id="A0A8J2J3I8"/>